<feature type="compositionally biased region" description="Basic and acidic residues" evidence="1">
    <location>
        <begin position="160"/>
        <end position="181"/>
    </location>
</feature>
<keyword evidence="3" id="KW-1185">Reference proteome</keyword>
<dbReference type="AlphaFoldDB" id="A0A0D7BMD3"/>
<evidence type="ECO:0000313" key="2">
    <source>
        <dbReference type="EMBL" id="KIY71365.1"/>
    </source>
</evidence>
<accession>A0A0D7BMD3</accession>
<gene>
    <name evidence="2" type="ORF">CYLTODRAFT_487283</name>
</gene>
<feature type="compositionally biased region" description="Low complexity" evidence="1">
    <location>
        <begin position="131"/>
        <end position="147"/>
    </location>
</feature>
<name>A0A0D7BMD3_9AGAR</name>
<organism evidence="2 3">
    <name type="scientific">Cylindrobasidium torrendii FP15055 ss-10</name>
    <dbReference type="NCBI Taxonomy" id="1314674"/>
    <lineage>
        <taxon>Eukaryota</taxon>
        <taxon>Fungi</taxon>
        <taxon>Dikarya</taxon>
        <taxon>Basidiomycota</taxon>
        <taxon>Agaricomycotina</taxon>
        <taxon>Agaricomycetes</taxon>
        <taxon>Agaricomycetidae</taxon>
        <taxon>Agaricales</taxon>
        <taxon>Marasmiineae</taxon>
        <taxon>Physalacriaceae</taxon>
        <taxon>Cylindrobasidium</taxon>
    </lineage>
</organism>
<feature type="compositionally biased region" description="Basic and acidic residues" evidence="1">
    <location>
        <begin position="44"/>
        <end position="71"/>
    </location>
</feature>
<feature type="compositionally biased region" description="Low complexity" evidence="1">
    <location>
        <begin position="238"/>
        <end position="250"/>
    </location>
</feature>
<feature type="compositionally biased region" description="Polar residues" evidence="1">
    <location>
        <begin position="209"/>
        <end position="218"/>
    </location>
</feature>
<sequence length="284" mass="31306">MSNTPMLGLGRLRLLTSFTNRLRRPTSAKGPAETEEVQATHGDGNSKDVAEDALSLDHTEHTSLDDHTSEAEHEESDEFEEIPTNSDEIRALEDMEEFINTPTDPVDPNSSPVRGTRSPWNRGRSESHVKSPLALSSAPNSPSDSESVNSPARRLAVLKRSREDVEAADESPKRDSKEARAFKKTRMGHLNRVPTMAERLEELLKSGRVGNSPQSSGPATPAAQKGVRHLRQHQQDYGSSPFGSSSGSGSHMPKEADEDDEFEISLQRPIFNRLEDDDGVESWD</sequence>
<feature type="region of interest" description="Disordered" evidence="1">
    <location>
        <begin position="20"/>
        <end position="284"/>
    </location>
</feature>
<protein>
    <submittedName>
        <fullName evidence="2">Uncharacterized protein</fullName>
    </submittedName>
</protein>
<feature type="compositionally biased region" description="Acidic residues" evidence="1">
    <location>
        <begin position="275"/>
        <end position="284"/>
    </location>
</feature>
<evidence type="ECO:0000313" key="3">
    <source>
        <dbReference type="Proteomes" id="UP000054007"/>
    </source>
</evidence>
<proteinExistence type="predicted"/>
<dbReference type="EMBL" id="KN880455">
    <property type="protein sequence ID" value="KIY71365.1"/>
    <property type="molecule type" value="Genomic_DNA"/>
</dbReference>
<feature type="compositionally biased region" description="Acidic residues" evidence="1">
    <location>
        <begin position="72"/>
        <end position="81"/>
    </location>
</feature>
<dbReference type="Proteomes" id="UP000054007">
    <property type="component" value="Unassembled WGS sequence"/>
</dbReference>
<reference evidence="2 3" key="1">
    <citation type="journal article" date="2015" name="Fungal Genet. Biol.">
        <title>Evolution of novel wood decay mechanisms in Agaricales revealed by the genome sequences of Fistulina hepatica and Cylindrobasidium torrendii.</title>
        <authorList>
            <person name="Floudas D."/>
            <person name="Held B.W."/>
            <person name="Riley R."/>
            <person name="Nagy L.G."/>
            <person name="Koehler G."/>
            <person name="Ransdell A.S."/>
            <person name="Younus H."/>
            <person name="Chow J."/>
            <person name="Chiniquy J."/>
            <person name="Lipzen A."/>
            <person name="Tritt A."/>
            <person name="Sun H."/>
            <person name="Haridas S."/>
            <person name="LaButti K."/>
            <person name="Ohm R.A."/>
            <person name="Kues U."/>
            <person name="Blanchette R.A."/>
            <person name="Grigoriev I.V."/>
            <person name="Minto R.E."/>
            <person name="Hibbett D.S."/>
        </authorList>
    </citation>
    <scope>NUCLEOTIDE SEQUENCE [LARGE SCALE GENOMIC DNA]</scope>
    <source>
        <strain evidence="2 3">FP15055 ss-10</strain>
    </source>
</reference>
<feature type="compositionally biased region" description="Polar residues" evidence="1">
    <location>
        <begin position="100"/>
        <end position="113"/>
    </location>
</feature>
<evidence type="ECO:0000256" key="1">
    <source>
        <dbReference type="SAM" id="MobiDB-lite"/>
    </source>
</evidence>